<dbReference type="GO" id="GO:0017004">
    <property type="term" value="P:cytochrome complex assembly"/>
    <property type="evidence" value="ECO:0007669"/>
    <property type="project" value="UniProtKB-KW"/>
</dbReference>
<comment type="subcellular location">
    <subcellularLocation>
        <location evidence="2 12">Cell inner membrane</location>
        <topology evidence="2 12">Single-pass membrane protein</topology>
    </subcellularLocation>
</comment>
<evidence type="ECO:0000313" key="14">
    <source>
        <dbReference type="Proteomes" id="UP000566324"/>
    </source>
</evidence>
<dbReference type="InterPro" id="IPR007078">
    <property type="entry name" value="Haem_export_protD_CcmD"/>
</dbReference>
<proteinExistence type="inferred from homology"/>
<comment type="function">
    <text evidence="1 12">Required for the export of heme to the periplasm for the biogenesis of c-type cytochromes.</text>
</comment>
<evidence type="ECO:0000256" key="5">
    <source>
        <dbReference type="ARBA" id="ARBA00022448"/>
    </source>
</evidence>
<comment type="caution">
    <text evidence="13">The sequence shown here is derived from an EMBL/GenBank/DDBJ whole genome shotgun (WGS) entry which is preliminary data.</text>
</comment>
<dbReference type="EMBL" id="JACHNZ010000021">
    <property type="protein sequence ID" value="MBB4632425.1"/>
    <property type="molecule type" value="Genomic_DNA"/>
</dbReference>
<organism evidence="13 14">
    <name type="scientific">Sphingosinicella soli</name>
    <dbReference type="NCBI Taxonomy" id="333708"/>
    <lineage>
        <taxon>Bacteria</taxon>
        <taxon>Pseudomonadati</taxon>
        <taxon>Pseudomonadota</taxon>
        <taxon>Alphaproteobacteria</taxon>
        <taxon>Sphingomonadales</taxon>
        <taxon>Sphingosinicellaceae</taxon>
        <taxon>Sphingosinicella</taxon>
    </lineage>
</organism>
<keyword evidence="8 12" id="KW-0812">Transmembrane</keyword>
<dbReference type="GO" id="GO:0015886">
    <property type="term" value="P:heme transport"/>
    <property type="evidence" value="ECO:0007669"/>
    <property type="project" value="InterPro"/>
</dbReference>
<keyword evidence="14" id="KW-1185">Reference proteome</keyword>
<evidence type="ECO:0000256" key="10">
    <source>
        <dbReference type="ARBA" id="ARBA00022989"/>
    </source>
</evidence>
<keyword evidence="7 12" id="KW-0997">Cell inner membrane</keyword>
<evidence type="ECO:0000256" key="7">
    <source>
        <dbReference type="ARBA" id="ARBA00022519"/>
    </source>
</evidence>
<feature type="transmembrane region" description="Helical" evidence="12">
    <location>
        <begin position="6"/>
        <end position="27"/>
    </location>
</feature>
<evidence type="ECO:0000256" key="6">
    <source>
        <dbReference type="ARBA" id="ARBA00022475"/>
    </source>
</evidence>
<comment type="similarity">
    <text evidence="3 12">Belongs to the CcmD/CycX/HelD family.</text>
</comment>
<keyword evidence="6 12" id="KW-1003">Cell membrane</keyword>
<keyword evidence="11 12" id="KW-0472">Membrane</keyword>
<evidence type="ECO:0000256" key="2">
    <source>
        <dbReference type="ARBA" id="ARBA00004377"/>
    </source>
</evidence>
<evidence type="ECO:0000256" key="8">
    <source>
        <dbReference type="ARBA" id="ARBA00022692"/>
    </source>
</evidence>
<evidence type="ECO:0000256" key="3">
    <source>
        <dbReference type="ARBA" id="ARBA00008741"/>
    </source>
</evidence>
<evidence type="ECO:0000256" key="11">
    <source>
        <dbReference type="ARBA" id="ARBA00023136"/>
    </source>
</evidence>
<dbReference type="AlphaFoldDB" id="A0A7W7B1Q9"/>
<protein>
    <recommendedName>
        <fullName evidence="4 12">Heme exporter protein D</fullName>
    </recommendedName>
</protein>
<evidence type="ECO:0000313" key="13">
    <source>
        <dbReference type="EMBL" id="MBB4632425.1"/>
    </source>
</evidence>
<accession>A0A7W7B1Q9</accession>
<reference evidence="13 14" key="1">
    <citation type="submission" date="2020-08" db="EMBL/GenBank/DDBJ databases">
        <title>Genomic Encyclopedia of Type Strains, Phase IV (KMG-IV): sequencing the most valuable type-strain genomes for metagenomic binning, comparative biology and taxonomic classification.</title>
        <authorList>
            <person name="Goeker M."/>
        </authorList>
    </citation>
    <scope>NUCLEOTIDE SEQUENCE [LARGE SCALE GENOMIC DNA]</scope>
    <source>
        <strain evidence="13 14">DSM 17328</strain>
    </source>
</reference>
<evidence type="ECO:0000256" key="12">
    <source>
        <dbReference type="RuleBase" id="RU363101"/>
    </source>
</evidence>
<sequence>MNALPFVIAAYTAAALCIGGVLLWSWVSMRRAEKAADALRGERR</sequence>
<dbReference type="RefSeq" id="WP_184068961.1">
    <property type="nucleotide sequence ID" value="NZ_JACHNZ010000021.1"/>
</dbReference>
<keyword evidence="9 12" id="KW-0201">Cytochrome c-type biogenesis</keyword>
<keyword evidence="5 12" id="KW-0813">Transport</keyword>
<evidence type="ECO:0000256" key="9">
    <source>
        <dbReference type="ARBA" id="ARBA00022748"/>
    </source>
</evidence>
<evidence type="ECO:0000256" key="4">
    <source>
        <dbReference type="ARBA" id="ARBA00016461"/>
    </source>
</evidence>
<dbReference type="Proteomes" id="UP000566324">
    <property type="component" value="Unassembled WGS sequence"/>
</dbReference>
<keyword evidence="10 12" id="KW-1133">Transmembrane helix</keyword>
<dbReference type="GO" id="GO:0005886">
    <property type="term" value="C:plasma membrane"/>
    <property type="evidence" value="ECO:0007669"/>
    <property type="project" value="UniProtKB-SubCell"/>
</dbReference>
<name>A0A7W7B1Q9_9SPHN</name>
<evidence type="ECO:0000256" key="1">
    <source>
        <dbReference type="ARBA" id="ARBA00002442"/>
    </source>
</evidence>
<dbReference type="Pfam" id="PF04995">
    <property type="entry name" value="CcmD"/>
    <property type="match status" value="1"/>
</dbReference>
<gene>
    <name evidence="13" type="ORF">GGQ98_002050</name>
</gene>
<dbReference type="NCBIfam" id="TIGR03141">
    <property type="entry name" value="cytochro_ccmD"/>
    <property type="match status" value="1"/>
</dbReference>